<evidence type="ECO:0000259" key="1">
    <source>
        <dbReference type="Pfam" id="PF07969"/>
    </source>
</evidence>
<dbReference type="Pfam" id="PF07969">
    <property type="entry name" value="Amidohydro_3"/>
    <property type="match status" value="1"/>
</dbReference>
<gene>
    <name evidence="2" type="ORF">LBW59_20760</name>
</gene>
<evidence type="ECO:0000313" key="2">
    <source>
        <dbReference type="EMBL" id="MDB0573188.1"/>
    </source>
</evidence>
<dbReference type="PANTHER" id="PTHR22642">
    <property type="entry name" value="IMIDAZOLONEPROPIONASE"/>
    <property type="match status" value="1"/>
</dbReference>
<dbReference type="InterPro" id="IPR013108">
    <property type="entry name" value="Amidohydro_3"/>
</dbReference>
<dbReference type="InterPro" id="IPR032466">
    <property type="entry name" value="Metal_Hydrolase"/>
</dbReference>
<dbReference type="GO" id="GO:0016810">
    <property type="term" value="F:hydrolase activity, acting on carbon-nitrogen (but not peptide) bonds"/>
    <property type="evidence" value="ECO:0007669"/>
    <property type="project" value="InterPro"/>
</dbReference>
<dbReference type="Gene3D" id="3.10.310.70">
    <property type="match status" value="1"/>
</dbReference>
<dbReference type="SUPFAM" id="SSF51338">
    <property type="entry name" value="Composite domain of metallo-dependent hydrolases"/>
    <property type="match status" value="1"/>
</dbReference>
<name>A0AAW5ZUB7_RALSL</name>
<feature type="domain" description="Amidohydrolase 3" evidence="1">
    <location>
        <begin position="96"/>
        <end position="588"/>
    </location>
</feature>
<dbReference type="CDD" id="cd01300">
    <property type="entry name" value="YtcJ_like"/>
    <property type="match status" value="1"/>
</dbReference>
<comment type="caution">
    <text evidence="2">The sequence shown here is derived from an EMBL/GenBank/DDBJ whole genome shotgun (WGS) entry which is preliminary data.</text>
</comment>
<dbReference type="Gene3D" id="3.20.20.140">
    <property type="entry name" value="Metal-dependent hydrolases"/>
    <property type="match status" value="1"/>
</dbReference>
<protein>
    <submittedName>
        <fullName evidence="2">Amidohydrolase</fullName>
    </submittedName>
</protein>
<dbReference type="Proteomes" id="UP001144050">
    <property type="component" value="Unassembled WGS sequence"/>
</dbReference>
<dbReference type="Gene3D" id="2.30.40.10">
    <property type="entry name" value="Urease, subunit C, domain 1"/>
    <property type="match status" value="1"/>
</dbReference>
<dbReference type="EMBL" id="JAIVFG010000044">
    <property type="protein sequence ID" value="MDB0573188.1"/>
    <property type="molecule type" value="Genomic_DNA"/>
</dbReference>
<accession>A0AAW5ZUB7</accession>
<evidence type="ECO:0000313" key="3">
    <source>
        <dbReference type="Proteomes" id="UP001144050"/>
    </source>
</evidence>
<dbReference type="SUPFAM" id="SSF51556">
    <property type="entry name" value="Metallo-dependent hydrolases"/>
    <property type="match status" value="1"/>
</dbReference>
<proteinExistence type="predicted"/>
<organism evidence="2 3">
    <name type="scientific">Ralstonia solanacearum</name>
    <name type="common">Pseudomonas solanacearum</name>
    <dbReference type="NCBI Taxonomy" id="305"/>
    <lineage>
        <taxon>Bacteria</taxon>
        <taxon>Pseudomonadati</taxon>
        <taxon>Pseudomonadota</taxon>
        <taxon>Betaproteobacteria</taxon>
        <taxon>Burkholderiales</taxon>
        <taxon>Burkholderiaceae</taxon>
        <taxon>Ralstonia</taxon>
        <taxon>Ralstonia solanacearum species complex</taxon>
    </lineage>
</organism>
<reference evidence="2" key="1">
    <citation type="submission" date="2021-09" db="EMBL/GenBank/DDBJ databases">
        <title>Genomic analysis of Ralstonia spp.</title>
        <authorList>
            <person name="Aburjaile F."/>
            <person name="Ariute J.C."/>
            <person name="Pais A.K.L."/>
            <person name="Albuquerque G.M.R."/>
            <person name="Silva A.M.F."/>
            <person name="Brenig B."/>
            <person name="Azevedo V."/>
            <person name="Matiuzzi M."/>
            <person name="Ramos R."/>
            <person name="Goes-Neto A."/>
            <person name="Soares S."/>
            <person name="Iseppon A.M.B."/>
            <person name="Souza E."/>
            <person name="Gama M."/>
        </authorList>
    </citation>
    <scope>NUCLEOTIDE SEQUENCE</scope>
    <source>
        <strain evidence="2">CCRMRs91</strain>
    </source>
</reference>
<dbReference type="InterPro" id="IPR011059">
    <property type="entry name" value="Metal-dep_hydrolase_composite"/>
</dbReference>
<dbReference type="AlphaFoldDB" id="A0AAW5ZUB7"/>
<sequence length="593" mass="62156">MSANAGRILGALLLPWVLGVCVAGFSPGVSAASAASAVSAVSAALTAPAELVVRNGRFYTLDAGKPWAQAVAVRDGRFVAIGSDAEVVKLVGPATQVVDLHGAMVVPGLSDVHAHPLEGAYEALYNCAIPPAGDLDAVLAAVGACAERAQPDDWIVGGPWSSALLGALEKPESLAALDRASKGLPVLLRDDTFHNRWVNSVVLQRAGIGPGAAAPAGGAYVMADGKPTGLIKEPPAWQPIERRIPPRAPERLKRAAEAAAQTLNRFGITGVQDAFVTRQILSGWHAADTDGLGLSLRVVASMGVEPDAGGDGLPDRQALAQVRSDRLRPDFVKFFLDGVPMSYTAAMLEPYAPSDGHGHDFRGAPLYSLEVLTAKLTALDKQGTPVKLHAVGDGAVRLALDAIEAVRKANGMNGPRHQIAHLSFIAPADMPRFAALNVAADVSPMLWFPHAYTPLFEKVVGHARTMHSYPIGSLIKAGALVAGGSDWPAGQQTPDPWLGIEGLVTRRNPAGTVPGVLDAHEAIPLDQALRLYTLNSATAMGLGQEAGSIEVGKSADFAVLSQDLFKIPPSRIHRTTVRVTYFQGRPVYRAADQ</sequence>
<dbReference type="RefSeq" id="WP_271657124.1">
    <property type="nucleotide sequence ID" value="NZ_JAIVFG010000044.1"/>
</dbReference>
<dbReference type="PANTHER" id="PTHR22642:SF2">
    <property type="entry name" value="PROTEIN LONG AFTER FAR-RED 3"/>
    <property type="match status" value="1"/>
</dbReference>
<dbReference type="InterPro" id="IPR033932">
    <property type="entry name" value="YtcJ-like"/>
</dbReference>